<proteinExistence type="predicted"/>
<dbReference type="EMBL" id="FNVG01000006">
    <property type="protein sequence ID" value="SEG02089.1"/>
    <property type="molecule type" value="Genomic_DNA"/>
</dbReference>
<protein>
    <submittedName>
        <fullName evidence="1">Uncharacterized protein</fullName>
    </submittedName>
</protein>
<evidence type="ECO:0000313" key="1">
    <source>
        <dbReference type="EMBL" id="SEG02089.1"/>
    </source>
</evidence>
<gene>
    <name evidence="1" type="ORF">SAMN04488244_10640</name>
</gene>
<sequence>MSTQQFELLREQLKLLTPQQLKALQGEISNQLTPSAASILSDEELHALTQLFK</sequence>
<dbReference type="AlphaFoldDB" id="A0A1H5WR89"/>
<reference evidence="2" key="1">
    <citation type="submission" date="2016-10" db="EMBL/GenBank/DDBJ databases">
        <authorList>
            <person name="Varghese N."/>
            <person name="Submissions S."/>
        </authorList>
    </citation>
    <scope>NUCLEOTIDE SEQUENCE [LARGE SCALE GENOMIC DNA]</scope>
    <source>
        <strain evidence="2">CGMCC 1.7062</strain>
    </source>
</reference>
<name>A0A1H5WR89_9VIBR</name>
<accession>A0A1H5WR89</accession>
<evidence type="ECO:0000313" key="2">
    <source>
        <dbReference type="Proteomes" id="UP000236721"/>
    </source>
</evidence>
<keyword evidence="2" id="KW-1185">Reference proteome</keyword>
<organism evidence="1 2">
    <name type="scientific">Vibrio hangzhouensis</name>
    <dbReference type="NCBI Taxonomy" id="462991"/>
    <lineage>
        <taxon>Bacteria</taxon>
        <taxon>Pseudomonadati</taxon>
        <taxon>Pseudomonadota</taxon>
        <taxon>Gammaproteobacteria</taxon>
        <taxon>Vibrionales</taxon>
        <taxon>Vibrionaceae</taxon>
        <taxon>Vibrio</taxon>
    </lineage>
</organism>
<dbReference type="Proteomes" id="UP000236721">
    <property type="component" value="Unassembled WGS sequence"/>
</dbReference>